<dbReference type="SUPFAM" id="SSF47413">
    <property type="entry name" value="lambda repressor-like DNA-binding domains"/>
    <property type="match status" value="1"/>
</dbReference>
<dbReference type="InterPro" id="IPR010982">
    <property type="entry name" value="Lambda_DNA-bd_dom_sf"/>
</dbReference>
<protein>
    <submittedName>
        <fullName evidence="2">Helix-turn-helix transcriptional regulator</fullName>
    </submittedName>
</protein>
<dbReference type="EMBL" id="JADPUN010000047">
    <property type="protein sequence ID" value="MBF9127922.1"/>
    <property type="molecule type" value="Genomic_DNA"/>
</dbReference>
<dbReference type="Proteomes" id="UP000638560">
    <property type="component" value="Unassembled WGS sequence"/>
</dbReference>
<dbReference type="SMART" id="SM00530">
    <property type="entry name" value="HTH_XRE"/>
    <property type="match status" value="1"/>
</dbReference>
<name>A0ABS0GP04_9ACTN</name>
<gene>
    <name evidence="2" type="ORF">I0C86_02750</name>
</gene>
<dbReference type="RefSeq" id="WP_196199592.1">
    <property type="nucleotide sequence ID" value="NZ_JADPUN010000047.1"/>
</dbReference>
<sequence length="140" mass="15459">MGAAQDSPQAAFARFVRRAIDDAKSEHGWTVSDVAAQTGVGRSTVFRWLAGDWQDYPELAKVRGFCSALDVPVGAAFRALGLPDGEPTSLTRRDRVEPPVDADLRVIMTRLTDPAVAPEEKKLIRDMLRYLAHRQVRRAG</sequence>
<dbReference type="CDD" id="cd00093">
    <property type="entry name" value="HTH_XRE"/>
    <property type="match status" value="1"/>
</dbReference>
<evidence type="ECO:0000313" key="2">
    <source>
        <dbReference type="EMBL" id="MBF9127922.1"/>
    </source>
</evidence>
<feature type="domain" description="HTH cro/C1-type" evidence="1">
    <location>
        <begin position="19"/>
        <end position="76"/>
    </location>
</feature>
<accession>A0ABS0GP04</accession>
<dbReference type="InterPro" id="IPR001387">
    <property type="entry name" value="Cro/C1-type_HTH"/>
</dbReference>
<keyword evidence="3" id="KW-1185">Reference proteome</keyword>
<reference evidence="2 3" key="1">
    <citation type="submission" date="2020-11" db="EMBL/GenBank/DDBJ databases">
        <title>A novel isolate from a Black sea contaminated sediment with potential to produce alkanes: Plantactinospora alkalitolerans sp. nov.</title>
        <authorList>
            <person name="Carro L."/>
            <person name="Veyisoglu A."/>
            <person name="Guven K."/>
            <person name="Schumann P."/>
            <person name="Klenk H.-P."/>
            <person name="Sahin N."/>
        </authorList>
    </citation>
    <scope>NUCLEOTIDE SEQUENCE [LARGE SCALE GENOMIC DNA]</scope>
    <source>
        <strain evidence="2 3">S1510</strain>
    </source>
</reference>
<proteinExistence type="predicted"/>
<organism evidence="2 3">
    <name type="scientific">Plantactinospora alkalitolerans</name>
    <dbReference type="NCBI Taxonomy" id="2789879"/>
    <lineage>
        <taxon>Bacteria</taxon>
        <taxon>Bacillati</taxon>
        <taxon>Actinomycetota</taxon>
        <taxon>Actinomycetes</taxon>
        <taxon>Micromonosporales</taxon>
        <taxon>Micromonosporaceae</taxon>
        <taxon>Plantactinospora</taxon>
    </lineage>
</organism>
<evidence type="ECO:0000259" key="1">
    <source>
        <dbReference type="SMART" id="SM00530"/>
    </source>
</evidence>
<comment type="caution">
    <text evidence="2">The sequence shown here is derived from an EMBL/GenBank/DDBJ whole genome shotgun (WGS) entry which is preliminary data.</text>
</comment>
<dbReference type="Pfam" id="PF13384">
    <property type="entry name" value="HTH_23"/>
    <property type="match status" value="1"/>
</dbReference>
<evidence type="ECO:0000313" key="3">
    <source>
        <dbReference type="Proteomes" id="UP000638560"/>
    </source>
</evidence>
<dbReference type="Gene3D" id="1.10.260.40">
    <property type="entry name" value="lambda repressor-like DNA-binding domains"/>
    <property type="match status" value="1"/>
</dbReference>